<evidence type="ECO:0000256" key="1">
    <source>
        <dbReference type="ARBA" id="ARBA00023015"/>
    </source>
</evidence>
<dbReference type="InterPro" id="IPR013325">
    <property type="entry name" value="RNA_pol_sigma_r2"/>
</dbReference>
<dbReference type="GO" id="GO:0003677">
    <property type="term" value="F:DNA binding"/>
    <property type="evidence" value="ECO:0007669"/>
    <property type="project" value="UniProtKB-KW"/>
</dbReference>
<evidence type="ECO:0000313" key="7">
    <source>
        <dbReference type="EMBL" id="XBH05897.1"/>
    </source>
</evidence>
<feature type="region of interest" description="Disordered" evidence="5">
    <location>
        <begin position="113"/>
        <end position="135"/>
    </location>
</feature>
<dbReference type="EMBL" id="CP155447">
    <property type="protein sequence ID" value="XBH05897.1"/>
    <property type="molecule type" value="Genomic_DNA"/>
</dbReference>
<dbReference type="GO" id="GO:0006352">
    <property type="term" value="P:DNA-templated transcription initiation"/>
    <property type="evidence" value="ECO:0007669"/>
    <property type="project" value="InterPro"/>
</dbReference>
<evidence type="ECO:0000256" key="3">
    <source>
        <dbReference type="ARBA" id="ARBA00023125"/>
    </source>
</evidence>
<dbReference type="InterPro" id="IPR039425">
    <property type="entry name" value="RNA_pol_sigma-70-like"/>
</dbReference>
<dbReference type="GO" id="GO:0016987">
    <property type="term" value="F:sigma factor activity"/>
    <property type="evidence" value="ECO:0007669"/>
    <property type="project" value="UniProtKB-KW"/>
</dbReference>
<name>A0AAU7CLS7_9BACT</name>
<reference evidence="7" key="1">
    <citation type="submission" date="2024-05" db="EMBL/GenBank/DDBJ databases">
        <title>Planctomycetes of the genus Singulisphaera possess chitinolytic capabilities.</title>
        <authorList>
            <person name="Ivanova A."/>
        </authorList>
    </citation>
    <scope>NUCLEOTIDE SEQUENCE</scope>
    <source>
        <strain evidence="7">Ch08T</strain>
    </source>
</reference>
<dbReference type="InterPro" id="IPR036388">
    <property type="entry name" value="WH-like_DNA-bd_sf"/>
</dbReference>
<dbReference type="SUPFAM" id="SSF46894">
    <property type="entry name" value="C-terminal effector domain of the bipartite response regulators"/>
    <property type="match status" value="1"/>
</dbReference>
<keyword evidence="2" id="KW-0731">Sigma factor</keyword>
<dbReference type="InterPro" id="IPR016032">
    <property type="entry name" value="Sig_transdc_resp-reg_C-effctor"/>
</dbReference>
<evidence type="ECO:0000259" key="6">
    <source>
        <dbReference type="Pfam" id="PF07638"/>
    </source>
</evidence>
<sequence length="203" mass="22347">MPRLSSANASANSITHCIGMLKRGDHGAAERLWTTYIQRLVGLARAKIGGAPRGAADEEDVALSAFDSFCRRAEQGQFARLSDRDDLWQVLVVITERKAINLMRREGRKSRGEGKVLSFSDGSGAASHEAYDPGPGPEFAAQAAEEFRRLLGLLGDDSLREVALWKMEGYTNKQIAERLGCIEQTVERKLRSIRLIWTGGTTL</sequence>
<dbReference type="Pfam" id="PF07638">
    <property type="entry name" value="Sigma70_ECF"/>
    <property type="match status" value="1"/>
</dbReference>
<keyword evidence="4" id="KW-0804">Transcription</keyword>
<evidence type="ECO:0000256" key="5">
    <source>
        <dbReference type="SAM" id="MobiDB-lite"/>
    </source>
</evidence>
<dbReference type="RefSeq" id="WP_406698747.1">
    <property type="nucleotide sequence ID" value="NZ_CP155447.1"/>
</dbReference>
<dbReference type="PANTHER" id="PTHR43133:SF8">
    <property type="entry name" value="RNA POLYMERASE SIGMA FACTOR HI_1459-RELATED"/>
    <property type="match status" value="1"/>
</dbReference>
<feature type="domain" description="RNA polymerase sigma-70 ECF-like HTH" evidence="6">
    <location>
        <begin position="12"/>
        <end position="198"/>
    </location>
</feature>
<dbReference type="PANTHER" id="PTHR43133">
    <property type="entry name" value="RNA POLYMERASE ECF-TYPE SIGMA FACTO"/>
    <property type="match status" value="1"/>
</dbReference>
<keyword evidence="3" id="KW-0238">DNA-binding</keyword>
<dbReference type="Gene3D" id="1.10.10.10">
    <property type="entry name" value="Winged helix-like DNA-binding domain superfamily/Winged helix DNA-binding domain"/>
    <property type="match status" value="1"/>
</dbReference>
<dbReference type="Gene3D" id="1.10.1740.10">
    <property type="match status" value="1"/>
</dbReference>
<evidence type="ECO:0000256" key="2">
    <source>
        <dbReference type="ARBA" id="ARBA00023082"/>
    </source>
</evidence>
<dbReference type="AlphaFoldDB" id="A0AAU7CLS7"/>
<organism evidence="7">
    <name type="scientific">Singulisphaera sp. Ch08</name>
    <dbReference type="NCBI Taxonomy" id="3120278"/>
    <lineage>
        <taxon>Bacteria</taxon>
        <taxon>Pseudomonadati</taxon>
        <taxon>Planctomycetota</taxon>
        <taxon>Planctomycetia</taxon>
        <taxon>Isosphaerales</taxon>
        <taxon>Isosphaeraceae</taxon>
        <taxon>Singulisphaera</taxon>
    </lineage>
</organism>
<gene>
    <name evidence="7" type="ORF">V5E97_07660</name>
</gene>
<accession>A0AAU7CLS7</accession>
<protein>
    <submittedName>
        <fullName evidence="7">ECF-type sigma factor</fullName>
    </submittedName>
</protein>
<evidence type="ECO:0000256" key="4">
    <source>
        <dbReference type="ARBA" id="ARBA00023163"/>
    </source>
</evidence>
<dbReference type="InterPro" id="IPR053812">
    <property type="entry name" value="HTH_Sigma70_ECF-like"/>
</dbReference>
<dbReference type="SUPFAM" id="SSF88946">
    <property type="entry name" value="Sigma2 domain of RNA polymerase sigma factors"/>
    <property type="match status" value="1"/>
</dbReference>
<keyword evidence="1" id="KW-0805">Transcription regulation</keyword>
<proteinExistence type="predicted"/>